<evidence type="ECO:0000256" key="6">
    <source>
        <dbReference type="SAM" id="Phobius"/>
    </source>
</evidence>
<reference evidence="9" key="1">
    <citation type="journal article" date="2021" name="PeerJ">
        <title>Extensive microbial diversity within the chicken gut microbiome revealed by metagenomics and culture.</title>
        <authorList>
            <person name="Gilroy R."/>
            <person name="Ravi A."/>
            <person name="Getino M."/>
            <person name="Pursley I."/>
            <person name="Horton D.L."/>
            <person name="Alikhan N.F."/>
            <person name="Baker D."/>
            <person name="Gharbi K."/>
            <person name="Hall N."/>
            <person name="Watson M."/>
            <person name="Adriaenssens E.M."/>
            <person name="Foster-Nyarko E."/>
            <person name="Jarju S."/>
            <person name="Secka A."/>
            <person name="Antonio M."/>
            <person name="Oren A."/>
            <person name="Chaudhuri R.R."/>
            <person name="La Ragione R."/>
            <person name="Hildebrand F."/>
            <person name="Pallen M.J."/>
        </authorList>
    </citation>
    <scope>NUCLEOTIDE SEQUENCE</scope>
    <source>
        <strain evidence="9">ChiHjej12B11-16260</strain>
    </source>
</reference>
<feature type="transmembrane region" description="Helical" evidence="6">
    <location>
        <begin position="718"/>
        <end position="737"/>
    </location>
</feature>
<keyword evidence="3" id="KW-0201">Cytochrome c-type biogenesis</keyword>
<dbReference type="InterPro" id="IPR002541">
    <property type="entry name" value="Cyt_c_assembly"/>
</dbReference>
<feature type="transmembrane region" description="Helical" evidence="6">
    <location>
        <begin position="515"/>
        <end position="536"/>
    </location>
</feature>
<accession>A0A9D1VRF1</accession>
<gene>
    <name evidence="9" type="primary">ccsA</name>
    <name evidence="9" type="ORF">H9982_05365</name>
</gene>
<organism evidence="9 10">
    <name type="scientific">Candidatus Barnesiella excrementipullorum</name>
    <dbReference type="NCBI Taxonomy" id="2838479"/>
    <lineage>
        <taxon>Bacteria</taxon>
        <taxon>Pseudomonadati</taxon>
        <taxon>Bacteroidota</taxon>
        <taxon>Bacteroidia</taxon>
        <taxon>Bacteroidales</taxon>
        <taxon>Barnesiellaceae</taxon>
        <taxon>Barnesiella</taxon>
    </lineage>
</organism>
<name>A0A9D1VRF1_9BACT</name>
<sequence length="744" mass="83783">MTKNVILLRNICFGTTALTILVLMAATIIEHVFGTDFVSSHIYSSPLFVTLWALVTASSLLYLIARKMTKRKPVFLLHLSFAVILTGALTTHIDGIQGNIHLRQGDKPSYIYRTRHGSEGVLPFGIALDDFRLAYYHGTLAPMDFIGSLTIYDGNAVYHGETSMNRIYSYHNYRFNPSTYDSDGKGCTLQLSYDPYGIAITYTGYAMLLLAILLFFFDSKSSFRGLLHHPALRKFTACAALAAVPYIPAYADKLPPTLPQNIAEKMGNLYIYYNDRVCPLQTLARDFTTKLYGKPSYRGMSAEQVLMGWFFYYNEWKEEPMIRIKSKEVRQILDMQGKYTSLADFFDNEGYKLTSAQQEETSAHDLRGIREADEQANLASMAGSGYILKIFPYRESDSIPPVWLSVSDRLPASMPYEQWLFIRYCMNYMAEHVAKGDFATVDSLIAKTLKYQEKEAHGFLPSDTRFRAEKLYNAIVSTSLMAIGCLIIGMAAFAFYCRYFSHGNHKTPLWANRLLATLMLITLLYILAVMVLRGIAGGHFPASNGFETMHLMAACSLILSMAFHRRFDMLLPFGFLLCGFALLVAMLGEANPPITQLMPVLSSPLLSIHVATIMMAYALFAFAMFNGATAIIIHSTRSTDDESIERLYILSRIMLYPAIFLLAAGIFIGAVWANVSWGRYWGWDPKEVWALITLLVYSAALHTTSLPALQRHMFFHRFTVIAFLCVLVTYLGVNFFLGGLHSYA</sequence>
<evidence type="ECO:0000256" key="3">
    <source>
        <dbReference type="ARBA" id="ARBA00022748"/>
    </source>
</evidence>
<dbReference type="GO" id="GO:0017004">
    <property type="term" value="P:cytochrome complex assembly"/>
    <property type="evidence" value="ECO:0007669"/>
    <property type="project" value="UniProtKB-KW"/>
</dbReference>
<reference evidence="9" key="2">
    <citation type="submission" date="2021-04" db="EMBL/GenBank/DDBJ databases">
        <authorList>
            <person name="Gilroy R."/>
        </authorList>
    </citation>
    <scope>NUCLEOTIDE SEQUENCE</scope>
    <source>
        <strain evidence="9">ChiHjej12B11-16260</strain>
    </source>
</reference>
<feature type="transmembrane region" description="Helical" evidence="6">
    <location>
        <begin position="569"/>
        <end position="588"/>
    </location>
</feature>
<evidence type="ECO:0000259" key="8">
    <source>
        <dbReference type="Pfam" id="PF05140"/>
    </source>
</evidence>
<dbReference type="PANTHER" id="PTHR30071">
    <property type="entry name" value="HEME EXPORTER PROTEIN C"/>
    <property type="match status" value="1"/>
</dbReference>
<feature type="domain" description="ResB-like" evidence="8">
    <location>
        <begin position="72"/>
        <end position="175"/>
    </location>
</feature>
<keyword evidence="5 6" id="KW-0472">Membrane</keyword>
<keyword evidence="4 6" id="KW-1133">Transmembrane helix</keyword>
<dbReference type="AlphaFoldDB" id="A0A9D1VRF1"/>
<feature type="transmembrane region" description="Helical" evidence="6">
    <location>
        <begin position="196"/>
        <end position="217"/>
    </location>
</feature>
<feature type="transmembrane region" description="Helical" evidence="6">
    <location>
        <begin position="653"/>
        <end position="673"/>
    </location>
</feature>
<proteinExistence type="predicted"/>
<dbReference type="GO" id="GO:0005886">
    <property type="term" value="C:plasma membrane"/>
    <property type="evidence" value="ECO:0007669"/>
    <property type="project" value="TreeGrafter"/>
</dbReference>
<evidence type="ECO:0000256" key="2">
    <source>
        <dbReference type="ARBA" id="ARBA00022692"/>
    </source>
</evidence>
<evidence type="ECO:0000256" key="1">
    <source>
        <dbReference type="ARBA" id="ARBA00004141"/>
    </source>
</evidence>
<evidence type="ECO:0000256" key="5">
    <source>
        <dbReference type="ARBA" id="ARBA00023136"/>
    </source>
</evidence>
<keyword evidence="2 6" id="KW-0812">Transmembrane</keyword>
<dbReference type="InterPro" id="IPR007816">
    <property type="entry name" value="ResB-like_domain"/>
</dbReference>
<comment type="subcellular location">
    <subcellularLocation>
        <location evidence="1">Membrane</location>
        <topology evidence="1">Multi-pass membrane protein</topology>
    </subcellularLocation>
</comment>
<evidence type="ECO:0000313" key="10">
    <source>
        <dbReference type="Proteomes" id="UP000824246"/>
    </source>
</evidence>
<dbReference type="PANTHER" id="PTHR30071:SF1">
    <property type="entry name" value="CYTOCHROME B_B6 PROTEIN-RELATED"/>
    <property type="match status" value="1"/>
</dbReference>
<dbReference type="EMBL" id="DXFB01000139">
    <property type="protein sequence ID" value="HIX45629.1"/>
    <property type="molecule type" value="Genomic_DNA"/>
</dbReference>
<evidence type="ECO:0000313" key="9">
    <source>
        <dbReference type="EMBL" id="HIX45629.1"/>
    </source>
</evidence>
<feature type="transmembrane region" description="Helical" evidence="6">
    <location>
        <begin position="41"/>
        <end position="63"/>
    </location>
</feature>
<feature type="transmembrane region" description="Helical" evidence="6">
    <location>
        <begin position="608"/>
        <end position="633"/>
    </location>
</feature>
<dbReference type="InterPro" id="IPR045062">
    <property type="entry name" value="Cyt_c_biogenesis_CcsA/CcmC"/>
</dbReference>
<feature type="domain" description="Cytochrome c assembly protein" evidence="7">
    <location>
        <begin position="544"/>
        <end position="741"/>
    </location>
</feature>
<dbReference type="Proteomes" id="UP000824246">
    <property type="component" value="Unassembled WGS sequence"/>
</dbReference>
<protein>
    <submittedName>
        <fullName evidence="9">Cytochrome c biogenesis protein CcsA</fullName>
    </submittedName>
</protein>
<dbReference type="GO" id="GO:0020037">
    <property type="term" value="F:heme binding"/>
    <property type="evidence" value="ECO:0007669"/>
    <property type="project" value="InterPro"/>
</dbReference>
<evidence type="ECO:0000259" key="7">
    <source>
        <dbReference type="Pfam" id="PF01578"/>
    </source>
</evidence>
<feature type="transmembrane region" description="Helical" evidence="6">
    <location>
        <begin position="688"/>
        <end position="706"/>
    </location>
</feature>
<dbReference type="Pfam" id="PF05140">
    <property type="entry name" value="ResB"/>
    <property type="match status" value="1"/>
</dbReference>
<evidence type="ECO:0000256" key="4">
    <source>
        <dbReference type="ARBA" id="ARBA00022989"/>
    </source>
</evidence>
<comment type="caution">
    <text evidence="9">The sequence shown here is derived from an EMBL/GenBank/DDBJ whole genome shotgun (WGS) entry which is preliminary data.</text>
</comment>
<feature type="transmembrane region" description="Helical" evidence="6">
    <location>
        <begin position="471"/>
        <end position="495"/>
    </location>
</feature>
<feature type="transmembrane region" description="Helical" evidence="6">
    <location>
        <begin position="7"/>
        <end position="29"/>
    </location>
</feature>
<dbReference type="Pfam" id="PF01578">
    <property type="entry name" value="Cytochrom_C_asm"/>
    <property type="match status" value="1"/>
</dbReference>